<evidence type="ECO:0000256" key="5">
    <source>
        <dbReference type="ARBA" id="ARBA00023136"/>
    </source>
</evidence>
<name>A0A955L3Z1_9BACT</name>
<comment type="similarity">
    <text evidence="2">Belongs to the LemA family.</text>
</comment>
<reference evidence="6" key="2">
    <citation type="journal article" date="2021" name="Microbiome">
        <title>Successional dynamics and alternative stable states in a saline activated sludge microbial community over 9 years.</title>
        <authorList>
            <person name="Wang Y."/>
            <person name="Ye J."/>
            <person name="Ju F."/>
            <person name="Liu L."/>
            <person name="Boyd J.A."/>
            <person name="Deng Y."/>
            <person name="Parks D.H."/>
            <person name="Jiang X."/>
            <person name="Yin X."/>
            <person name="Woodcroft B.J."/>
            <person name="Tyson G.W."/>
            <person name="Hugenholtz P."/>
            <person name="Polz M.F."/>
            <person name="Zhang T."/>
        </authorList>
    </citation>
    <scope>NUCLEOTIDE SEQUENCE</scope>
    <source>
        <strain evidence="6">HKST-UBA10</strain>
    </source>
</reference>
<reference evidence="6" key="1">
    <citation type="submission" date="2020-04" db="EMBL/GenBank/DDBJ databases">
        <authorList>
            <person name="Zhang T."/>
        </authorList>
    </citation>
    <scope>NUCLEOTIDE SEQUENCE</scope>
    <source>
        <strain evidence="6">HKST-UBA10</strain>
    </source>
</reference>
<dbReference type="InterPro" id="IPR023353">
    <property type="entry name" value="LemA-like_dom_sf"/>
</dbReference>
<accession>A0A955L3Z1</accession>
<evidence type="ECO:0000256" key="1">
    <source>
        <dbReference type="ARBA" id="ARBA00004167"/>
    </source>
</evidence>
<keyword evidence="4" id="KW-1133">Transmembrane helix</keyword>
<protein>
    <submittedName>
        <fullName evidence="6">LemA family protein</fullName>
    </submittedName>
</protein>
<dbReference type="EMBL" id="JAGQLG010000084">
    <property type="protein sequence ID" value="MCA9382216.1"/>
    <property type="molecule type" value="Genomic_DNA"/>
</dbReference>
<dbReference type="PANTHER" id="PTHR34478">
    <property type="entry name" value="PROTEIN LEMA"/>
    <property type="match status" value="1"/>
</dbReference>
<proteinExistence type="inferred from homology"/>
<evidence type="ECO:0000256" key="2">
    <source>
        <dbReference type="ARBA" id="ARBA00008854"/>
    </source>
</evidence>
<evidence type="ECO:0000313" key="6">
    <source>
        <dbReference type="EMBL" id="MCA9382216.1"/>
    </source>
</evidence>
<dbReference type="InterPro" id="IPR007156">
    <property type="entry name" value="MamQ_LemA"/>
</dbReference>
<sequence length="184" mass="21082">MNTVLLLLLAIPLIIIAYAISLYNALVQLKMKVEEALADIDTFLKQRYDMIPNLVEIVKGYAKHEQETLEKLTELRSKAMQTENVADRVETENQISQTLKSLFAVAENYPDLKANTNFLDLQQKLTGLEDNIQKSRRYYNGTVQNFNTKIATFPNNLLAGPLGYKPYKFFAANEEEKENVKVQF</sequence>
<dbReference type="Pfam" id="PF04011">
    <property type="entry name" value="LemA"/>
    <property type="match status" value="1"/>
</dbReference>
<evidence type="ECO:0000256" key="4">
    <source>
        <dbReference type="ARBA" id="ARBA00022989"/>
    </source>
</evidence>
<gene>
    <name evidence="6" type="ORF">KC660_02295</name>
</gene>
<comment type="caution">
    <text evidence="6">The sequence shown here is derived from an EMBL/GenBank/DDBJ whole genome shotgun (WGS) entry which is preliminary data.</text>
</comment>
<keyword evidence="5" id="KW-0472">Membrane</keyword>
<evidence type="ECO:0000256" key="3">
    <source>
        <dbReference type="ARBA" id="ARBA00022692"/>
    </source>
</evidence>
<dbReference type="GO" id="GO:0016020">
    <property type="term" value="C:membrane"/>
    <property type="evidence" value="ECO:0007669"/>
    <property type="project" value="UniProtKB-SubCell"/>
</dbReference>
<dbReference type="PANTHER" id="PTHR34478:SF1">
    <property type="entry name" value="PROTEIN LEMA"/>
    <property type="match status" value="1"/>
</dbReference>
<dbReference type="Gene3D" id="1.20.1440.20">
    <property type="entry name" value="LemA-like domain"/>
    <property type="match status" value="1"/>
</dbReference>
<dbReference type="SUPFAM" id="SSF140478">
    <property type="entry name" value="LemA-like"/>
    <property type="match status" value="1"/>
</dbReference>
<evidence type="ECO:0000313" key="7">
    <source>
        <dbReference type="Proteomes" id="UP000782843"/>
    </source>
</evidence>
<organism evidence="6 7">
    <name type="scientific">Candidatus Dojkabacteria bacterium</name>
    <dbReference type="NCBI Taxonomy" id="2099670"/>
    <lineage>
        <taxon>Bacteria</taxon>
        <taxon>Candidatus Dojkabacteria</taxon>
    </lineage>
</organism>
<comment type="subcellular location">
    <subcellularLocation>
        <location evidence="1">Membrane</location>
        <topology evidence="1">Single-pass membrane protein</topology>
    </subcellularLocation>
</comment>
<keyword evidence="3" id="KW-0812">Transmembrane</keyword>
<dbReference type="Proteomes" id="UP000782843">
    <property type="component" value="Unassembled WGS sequence"/>
</dbReference>
<dbReference type="AlphaFoldDB" id="A0A955L3Z1"/>